<dbReference type="EMBL" id="JAMZMK010011214">
    <property type="protein sequence ID" value="KAI7728446.1"/>
    <property type="molecule type" value="Genomic_DNA"/>
</dbReference>
<feature type="non-terminal residue" evidence="1">
    <location>
        <position position="1"/>
    </location>
</feature>
<comment type="caution">
    <text evidence="1">The sequence shown here is derived from an EMBL/GenBank/DDBJ whole genome shotgun (WGS) entry which is preliminary data.</text>
</comment>
<organism evidence="1 2">
    <name type="scientific">Ambrosia artemisiifolia</name>
    <name type="common">Common ragweed</name>
    <dbReference type="NCBI Taxonomy" id="4212"/>
    <lineage>
        <taxon>Eukaryota</taxon>
        <taxon>Viridiplantae</taxon>
        <taxon>Streptophyta</taxon>
        <taxon>Embryophyta</taxon>
        <taxon>Tracheophyta</taxon>
        <taxon>Spermatophyta</taxon>
        <taxon>Magnoliopsida</taxon>
        <taxon>eudicotyledons</taxon>
        <taxon>Gunneridae</taxon>
        <taxon>Pentapetalae</taxon>
        <taxon>asterids</taxon>
        <taxon>campanulids</taxon>
        <taxon>Asterales</taxon>
        <taxon>Asteraceae</taxon>
        <taxon>Asteroideae</taxon>
        <taxon>Heliantheae alliance</taxon>
        <taxon>Heliantheae</taxon>
        <taxon>Ambrosia</taxon>
    </lineage>
</organism>
<reference evidence="1" key="1">
    <citation type="submission" date="2022-06" db="EMBL/GenBank/DDBJ databases">
        <title>Uncovering the hologenomic basis of an extraordinary plant invasion.</title>
        <authorList>
            <person name="Bieker V.C."/>
            <person name="Martin M.D."/>
            <person name="Gilbert T."/>
            <person name="Hodgins K."/>
            <person name="Battlay P."/>
            <person name="Petersen B."/>
            <person name="Wilson J."/>
        </authorList>
    </citation>
    <scope>NUCLEOTIDE SEQUENCE</scope>
    <source>
        <strain evidence="1">AA19_3_7</strain>
        <tissue evidence="1">Leaf</tissue>
    </source>
</reference>
<name>A0AAD5BRQ7_AMBAR</name>
<gene>
    <name evidence="1" type="ORF">M8C21_027659</name>
</gene>
<protein>
    <submittedName>
        <fullName evidence="1">Uncharacterized protein</fullName>
    </submittedName>
</protein>
<sequence length="165" mass="18950">MMGVGREEGRPHEVLTCAEQKPFNPSAPTQASSRYFQGLSSGFKLAPTDYGYWLQVNRMFPELYAISKYKRAKVCDNYSKQAGVLKWEWNWKRNPTSTVEMDQLGQLQNVLLHQNIMDIGDSLMWKSGDKLVTFSVAQVRKDMAENESIGDNSFQYKWSRLAVPK</sequence>
<dbReference type="AlphaFoldDB" id="A0AAD5BRQ7"/>
<proteinExistence type="predicted"/>
<dbReference type="Proteomes" id="UP001206925">
    <property type="component" value="Unassembled WGS sequence"/>
</dbReference>
<evidence type="ECO:0000313" key="1">
    <source>
        <dbReference type="EMBL" id="KAI7728446.1"/>
    </source>
</evidence>
<keyword evidence="2" id="KW-1185">Reference proteome</keyword>
<accession>A0AAD5BRQ7</accession>
<evidence type="ECO:0000313" key="2">
    <source>
        <dbReference type="Proteomes" id="UP001206925"/>
    </source>
</evidence>